<dbReference type="OrthoDB" id="1911848at2759"/>
<dbReference type="Proteomes" id="UP000006039">
    <property type="component" value="Unassembled WGS sequence"/>
</dbReference>
<dbReference type="AlphaFoldDB" id="J3NVS2"/>
<feature type="compositionally biased region" description="Polar residues" evidence="1">
    <location>
        <begin position="125"/>
        <end position="139"/>
    </location>
</feature>
<reference evidence="4" key="1">
    <citation type="submission" date="2010-07" db="EMBL/GenBank/DDBJ databases">
        <title>The genome sequence of Gaeumannomyces graminis var. tritici strain R3-111a-1.</title>
        <authorList>
            <consortium name="The Broad Institute Genome Sequencing Platform"/>
            <person name="Ma L.-J."/>
            <person name="Dead R."/>
            <person name="Young S."/>
            <person name="Zeng Q."/>
            <person name="Koehrsen M."/>
            <person name="Alvarado L."/>
            <person name="Berlin A."/>
            <person name="Chapman S.B."/>
            <person name="Chen Z."/>
            <person name="Freedman E."/>
            <person name="Gellesch M."/>
            <person name="Goldberg J."/>
            <person name="Griggs A."/>
            <person name="Gujja S."/>
            <person name="Heilman E.R."/>
            <person name="Heiman D."/>
            <person name="Hepburn T."/>
            <person name="Howarth C."/>
            <person name="Jen D."/>
            <person name="Larson L."/>
            <person name="Mehta T."/>
            <person name="Neiman D."/>
            <person name="Pearson M."/>
            <person name="Roberts A."/>
            <person name="Saif S."/>
            <person name="Shea T."/>
            <person name="Shenoy N."/>
            <person name="Sisk P."/>
            <person name="Stolte C."/>
            <person name="Sykes S."/>
            <person name="Walk T."/>
            <person name="White J."/>
            <person name="Yandava C."/>
            <person name="Haas B."/>
            <person name="Nusbaum C."/>
            <person name="Birren B."/>
        </authorList>
    </citation>
    <scope>NUCLEOTIDE SEQUENCE [LARGE SCALE GENOMIC DNA]</scope>
    <source>
        <strain evidence="4">R3-111a-1</strain>
    </source>
</reference>
<dbReference type="HOGENOM" id="CLU_017444_2_0_1"/>
<evidence type="ECO:0008006" key="5">
    <source>
        <dbReference type="Google" id="ProtNLM"/>
    </source>
</evidence>
<evidence type="ECO:0000256" key="1">
    <source>
        <dbReference type="SAM" id="MobiDB-lite"/>
    </source>
</evidence>
<name>J3NVS2_GAET3</name>
<dbReference type="eggNOG" id="ENOG502SPIP">
    <property type="taxonomic scope" value="Eukaryota"/>
</dbReference>
<dbReference type="PANTHER" id="PTHR37542">
    <property type="entry name" value="HELO DOMAIN-CONTAINING PROTEIN-RELATED"/>
    <property type="match status" value="1"/>
</dbReference>
<dbReference type="STRING" id="644352.J3NVS2"/>
<gene>
    <name evidence="3" type="primary">20345843</name>
    <name evidence="2" type="ORF">GGTG_05385</name>
</gene>
<dbReference type="RefSeq" id="XP_009221451.1">
    <property type="nucleotide sequence ID" value="XM_009223187.1"/>
</dbReference>
<protein>
    <recommendedName>
        <fullName evidence="5">Protein kinase domain-containing protein</fullName>
    </recommendedName>
</protein>
<keyword evidence="4" id="KW-1185">Reference proteome</keyword>
<evidence type="ECO:0000313" key="4">
    <source>
        <dbReference type="Proteomes" id="UP000006039"/>
    </source>
</evidence>
<dbReference type="GeneID" id="20345843"/>
<organism evidence="2">
    <name type="scientific">Gaeumannomyces tritici (strain R3-111a-1)</name>
    <name type="common">Wheat and barley take-all root rot fungus</name>
    <name type="synonym">Gaeumannomyces graminis var. tritici</name>
    <dbReference type="NCBI Taxonomy" id="644352"/>
    <lineage>
        <taxon>Eukaryota</taxon>
        <taxon>Fungi</taxon>
        <taxon>Dikarya</taxon>
        <taxon>Ascomycota</taxon>
        <taxon>Pezizomycotina</taxon>
        <taxon>Sordariomycetes</taxon>
        <taxon>Sordariomycetidae</taxon>
        <taxon>Magnaporthales</taxon>
        <taxon>Magnaporthaceae</taxon>
        <taxon>Gaeumannomyces</taxon>
    </lineage>
</organism>
<reference evidence="2" key="2">
    <citation type="submission" date="2010-07" db="EMBL/GenBank/DDBJ databases">
        <authorList>
            <consortium name="The Broad Institute Genome Sequencing Platform"/>
            <consortium name="Broad Institute Genome Sequencing Center for Infectious Disease"/>
            <person name="Ma L.-J."/>
            <person name="Dead R."/>
            <person name="Young S."/>
            <person name="Zeng Q."/>
            <person name="Koehrsen M."/>
            <person name="Alvarado L."/>
            <person name="Berlin A."/>
            <person name="Chapman S.B."/>
            <person name="Chen Z."/>
            <person name="Freedman E."/>
            <person name="Gellesch M."/>
            <person name="Goldberg J."/>
            <person name="Griggs A."/>
            <person name="Gujja S."/>
            <person name="Heilman E.R."/>
            <person name="Heiman D."/>
            <person name="Hepburn T."/>
            <person name="Howarth C."/>
            <person name="Jen D."/>
            <person name="Larson L."/>
            <person name="Mehta T."/>
            <person name="Neiman D."/>
            <person name="Pearson M."/>
            <person name="Roberts A."/>
            <person name="Saif S."/>
            <person name="Shea T."/>
            <person name="Shenoy N."/>
            <person name="Sisk P."/>
            <person name="Stolte C."/>
            <person name="Sykes S."/>
            <person name="Walk T."/>
            <person name="White J."/>
            <person name="Yandava C."/>
            <person name="Haas B."/>
            <person name="Nusbaum C."/>
            <person name="Birren B."/>
        </authorList>
    </citation>
    <scope>NUCLEOTIDE SEQUENCE</scope>
    <source>
        <strain evidence="2">R3-111a-1</strain>
    </source>
</reference>
<dbReference type="SUPFAM" id="SSF56112">
    <property type="entry name" value="Protein kinase-like (PK-like)"/>
    <property type="match status" value="1"/>
</dbReference>
<reference evidence="3" key="4">
    <citation type="journal article" date="2015" name="G3 (Bethesda)">
        <title>Genome sequences of three phytopathogenic species of the Magnaporthaceae family of fungi.</title>
        <authorList>
            <person name="Okagaki L.H."/>
            <person name="Nunes C.C."/>
            <person name="Sailsbery J."/>
            <person name="Clay B."/>
            <person name="Brown D."/>
            <person name="John T."/>
            <person name="Oh Y."/>
            <person name="Young N."/>
            <person name="Fitzgerald M."/>
            <person name="Haas B.J."/>
            <person name="Zeng Q."/>
            <person name="Young S."/>
            <person name="Adiconis X."/>
            <person name="Fan L."/>
            <person name="Levin J.Z."/>
            <person name="Mitchell T.K."/>
            <person name="Okubara P.A."/>
            <person name="Farman M.L."/>
            <person name="Kohn L.M."/>
            <person name="Birren B."/>
            <person name="Ma L.-J."/>
            <person name="Dean R.A."/>
        </authorList>
    </citation>
    <scope>NUCLEOTIDE SEQUENCE</scope>
    <source>
        <strain evidence="3">R3-111a-1</strain>
    </source>
</reference>
<accession>J3NVS2</accession>
<dbReference type="VEuPathDB" id="FungiDB:GGTG_05385"/>
<evidence type="ECO:0000313" key="2">
    <source>
        <dbReference type="EMBL" id="EJT75451.1"/>
    </source>
</evidence>
<dbReference type="EnsemblFungi" id="EJT75451">
    <property type="protein sequence ID" value="EJT75451"/>
    <property type="gene ID" value="GGTG_05385"/>
</dbReference>
<evidence type="ECO:0000313" key="3">
    <source>
        <dbReference type="EnsemblFungi" id="EJT75451"/>
    </source>
</evidence>
<reference evidence="3" key="5">
    <citation type="submission" date="2018-04" db="UniProtKB">
        <authorList>
            <consortium name="EnsemblFungi"/>
        </authorList>
    </citation>
    <scope>IDENTIFICATION</scope>
    <source>
        <strain evidence="3">R3-111a-1</strain>
    </source>
</reference>
<dbReference type="InterPro" id="IPR011009">
    <property type="entry name" value="Kinase-like_dom_sf"/>
</dbReference>
<reference evidence="2" key="3">
    <citation type="submission" date="2010-09" db="EMBL/GenBank/DDBJ databases">
        <title>Annotation of Gaeumannomyces graminis var. tritici R3-111a-1.</title>
        <authorList>
            <consortium name="The Broad Institute Genome Sequencing Platform"/>
            <person name="Ma L.-J."/>
            <person name="Dead R."/>
            <person name="Young S.K."/>
            <person name="Zeng Q."/>
            <person name="Gargeya S."/>
            <person name="Fitzgerald M."/>
            <person name="Haas B."/>
            <person name="Abouelleil A."/>
            <person name="Alvarado L."/>
            <person name="Arachchi H.M."/>
            <person name="Berlin A."/>
            <person name="Brown A."/>
            <person name="Chapman S.B."/>
            <person name="Chen Z."/>
            <person name="Dunbar C."/>
            <person name="Freedman E."/>
            <person name="Gearin G."/>
            <person name="Gellesch M."/>
            <person name="Goldberg J."/>
            <person name="Griggs A."/>
            <person name="Gujja S."/>
            <person name="Heiman D."/>
            <person name="Howarth C."/>
            <person name="Larson L."/>
            <person name="Lui A."/>
            <person name="MacDonald P.J.P."/>
            <person name="Mehta T."/>
            <person name="Montmayeur A."/>
            <person name="Murphy C."/>
            <person name="Neiman D."/>
            <person name="Pearson M."/>
            <person name="Priest M."/>
            <person name="Roberts A."/>
            <person name="Saif S."/>
            <person name="Shea T."/>
            <person name="Shenoy N."/>
            <person name="Sisk P."/>
            <person name="Stolte C."/>
            <person name="Sykes S."/>
            <person name="Yandava C."/>
            <person name="Wortman J."/>
            <person name="Nusbaum C."/>
            <person name="Birren B."/>
        </authorList>
    </citation>
    <scope>NUCLEOTIDE SEQUENCE</scope>
    <source>
        <strain evidence="2">R3-111a-1</strain>
    </source>
</reference>
<proteinExistence type="predicted"/>
<sequence>MDPIGIAGLALAALDQLWKMGERTAVLVSNFREFDNDTKLLEAKIRDENNRTRALHQLLFEPSNVYAGRTLFVQFDTEVQKNIHLFFEEATGILQQAHELLSRGQGDPNACAGGSHPSSDGDAPSMSNGGNSSPRSEMPTTLAPATSPVALRHALARPRSFVRLRWSLLDKKRVEAILCQFSDFNNRIHENIKLCCLATTIGVDLAHLRRLEDDVSSRVLGFDTDARLRQIVAADAGSRDCGPGLASFEILGGADGAAELTLRPSEFVRDDSDGRFGIAITHSRENDNTPGRERRPLLVEYRSYAPESPVSVDLDDRTKDLVDQLARLLRQPKGVVFRTPRCEGWVRQPEHNRVAFLFAIPDNVDPMSVSLLKILSSKDVPPPPLGQRFLLAGHLARCISQLQLVKWVHKSFRSENILFFPSLDTTASADREEGPTLPSSCIDISEPWVLGFEFSRPELYFSHGYGDSCLARDIYRHPDRQRNPAQLFNKLHDIYALGVVLLELGLWRPALDLLGRTVATGSNAPDPRSVHRHLVRHAERHLASKMGSRYRDVVLRCLSGDFGVADDTKEDLRLQQAFRAQVVEVLQKAADTV</sequence>
<dbReference type="PANTHER" id="PTHR37542:SF3">
    <property type="entry name" value="PRION-INHIBITION AND PROPAGATION HELO DOMAIN-CONTAINING PROTEIN"/>
    <property type="match status" value="1"/>
</dbReference>
<dbReference type="EMBL" id="GL385397">
    <property type="protein sequence ID" value="EJT75451.1"/>
    <property type="molecule type" value="Genomic_DNA"/>
</dbReference>
<feature type="region of interest" description="Disordered" evidence="1">
    <location>
        <begin position="104"/>
        <end position="142"/>
    </location>
</feature>
<dbReference type="Gene3D" id="1.10.510.10">
    <property type="entry name" value="Transferase(Phosphotransferase) domain 1"/>
    <property type="match status" value="1"/>
</dbReference>